<organism evidence="1 2">
    <name type="scientific">Candidatus Entotheonella gemina</name>
    <dbReference type="NCBI Taxonomy" id="1429439"/>
    <lineage>
        <taxon>Bacteria</taxon>
        <taxon>Pseudomonadati</taxon>
        <taxon>Nitrospinota/Tectimicrobiota group</taxon>
        <taxon>Candidatus Tectimicrobiota</taxon>
        <taxon>Candidatus Entotheonellia</taxon>
        <taxon>Candidatus Entotheonellales</taxon>
        <taxon>Candidatus Entotheonellaceae</taxon>
        <taxon>Candidatus Entotheonella</taxon>
    </lineage>
</organism>
<evidence type="ECO:0000313" key="2">
    <source>
        <dbReference type="Proteomes" id="UP000019140"/>
    </source>
</evidence>
<dbReference type="AlphaFoldDB" id="W4M672"/>
<proteinExistence type="predicted"/>
<reference evidence="1 2" key="1">
    <citation type="journal article" date="2014" name="Nature">
        <title>An environmental bacterial taxon with a large and distinct metabolic repertoire.</title>
        <authorList>
            <person name="Wilson M.C."/>
            <person name="Mori T."/>
            <person name="Ruckert C."/>
            <person name="Uria A.R."/>
            <person name="Helf M.J."/>
            <person name="Takada K."/>
            <person name="Gernert C."/>
            <person name="Steffens U.A."/>
            <person name="Heycke N."/>
            <person name="Schmitt S."/>
            <person name="Rinke C."/>
            <person name="Helfrich E.J."/>
            <person name="Brachmann A.O."/>
            <person name="Gurgui C."/>
            <person name="Wakimoto T."/>
            <person name="Kracht M."/>
            <person name="Crusemann M."/>
            <person name="Hentschel U."/>
            <person name="Abe I."/>
            <person name="Matsunaga S."/>
            <person name="Kalinowski J."/>
            <person name="Takeyama H."/>
            <person name="Piel J."/>
        </authorList>
    </citation>
    <scope>NUCLEOTIDE SEQUENCE [LARGE SCALE GENOMIC DNA]</scope>
    <source>
        <strain evidence="2">TSY2</strain>
    </source>
</reference>
<protein>
    <submittedName>
        <fullName evidence="1">Uncharacterized protein</fullName>
    </submittedName>
</protein>
<comment type="caution">
    <text evidence="1">The sequence shown here is derived from an EMBL/GenBank/DDBJ whole genome shotgun (WGS) entry which is preliminary data.</text>
</comment>
<dbReference type="Proteomes" id="UP000019140">
    <property type="component" value="Unassembled WGS sequence"/>
</dbReference>
<name>W4M672_9BACT</name>
<keyword evidence="2" id="KW-1185">Reference proteome</keyword>
<dbReference type="HOGENOM" id="CLU_3326050_0_0_7"/>
<accession>W4M672</accession>
<sequence length="38" mass="4624">MINHQFYIQIEYYFGDLFNLFLAVKPHQDHIGKAHIMM</sequence>
<dbReference type="EMBL" id="AZHX01000859">
    <property type="protein sequence ID" value="ETX05819.1"/>
    <property type="molecule type" value="Genomic_DNA"/>
</dbReference>
<evidence type="ECO:0000313" key="1">
    <source>
        <dbReference type="EMBL" id="ETX05819.1"/>
    </source>
</evidence>
<gene>
    <name evidence="1" type="ORF">ETSY2_20775</name>
</gene>